<dbReference type="Pfam" id="PF02771">
    <property type="entry name" value="Acyl-CoA_dh_N"/>
    <property type="match status" value="1"/>
</dbReference>
<dbReference type="Proteomes" id="UP001494902">
    <property type="component" value="Unassembled WGS sequence"/>
</dbReference>
<dbReference type="EC" id="1.-.-.-" evidence="2"/>
<keyword evidence="3" id="KW-1185">Reference proteome</keyword>
<organism evidence="2 3">
    <name type="scientific">Pseudonocardia nematodicida</name>
    <dbReference type="NCBI Taxonomy" id="1206997"/>
    <lineage>
        <taxon>Bacteria</taxon>
        <taxon>Bacillati</taxon>
        <taxon>Actinomycetota</taxon>
        <taxon>Actinomycetes</taxon>
        <taxon>Pseudonocardiales</taxon>
        <taxon>Pseudonocardiaceae</taxon>
        <taxon>Pseudonocardia</taxon>
    </lineage>
</organism>
<accession>A0ABV1KJQ0</accession>
<dbReference type="InterPro" id="IPR046373">
    <property type="entry name" value="Acyl-CoA_Oxase/DH_mid-dom_sf"/>
</dbReference>
<proteinExistence type="predicted"/>
<dbReference type="RefSeq" id="WP_349301171.1">
    <property type="nucleotide sequence ID" value="NZ_JBEDNQ010000013.1"/>
</dbReference>
<name>A0ABV1KJQ0_9PSEU</name>
<dbReference type="Gene3D" id="1.10.540.10">
    <property type="entry name" value="Acyl-CoA dehydrogenase/oxidase, N-terminal domain"/>
    <property type="match status" value="1"/>
</dbReference>
<dbReference type="SUPFAM" id="SSF56645">
    <property type="entry name" value="Acyl-CoA dehydrogenase NM domain-like"/>
    <property type="match status" value="1"/>
</dbReference>
<gene>
    <name evidence="2" type="ORF">WIS52_26815</name>
</gene>
<dbReference type="InterPro" id="IPR009100">
    <property type="entry name" value="AcylCoA_DH/oxidase_NM_dom_sf"/>
</dbReference>
<dbReference type="PANTHER" id="PTHR43884:SF12">
    <property type="entry name" value="ISOVALERYL-COA DEHYDROGENASE, MITOCHONDRIAL-RELATED"/>
    <property type="match status" value="1"/>
</dbReference>
<sequence>MTANPTPADPFAPDAGLAAHPAVVAAHEVAEGVLAPQAAEADDPARGVRREVCETVAAAGLLSVTVPVAEGGSGGDARVEAEVVELLAGACGATWFVGTQHRTPQQLALGGPRGVPEGTVRTGPAAARYRAGLGTAAERAGIAIAHLRRPGPPAVTAEPHGSGWRLRGHSDWCTGWGLTDLVMIGATTPDDRYLFVLVPARETAGLRAGDPLPLSVMGGTRTVSVEFDDLVVPGDAVLADVDGAPYRALDAARTANAHPASIGLLRRVLTELGRLGRERARPEASELAATLTVDAARYRDEAYALLTQVPVGERVAERTALRGELAALTVRAAQGLVAARSGSALLASSPEQRWAREAMFFLVQAQTVPVRAAQLAALGRS</sequence>
<feature type="domain" description="Acyl-CoA dehydrogenase/oxidase N-terminal" evidence="1">
    <location>
        <begin position="25"/>
        <end position="100"/>
    </location>
</feature>
<dbReference type="EMBL" id="JBEDNQ010000013">
    <property type="protein sequence ID" value="MEQ3554098.1"/>
    <property type="molecule type" value="Genomic_DNA"/>
</dbReference>
<protein>
    <submittedName>
        <fullName evidence="2">Acyl-CoA dehydrogenase family protein</fullName>
        <ecNumber evidence="2">1.-.-.-</ecNumber>
    </submittedName>
</protein>
<evidence type="ECO:0000313" key="2">
    <source>
        <dbReference type="EMBL" id="MEQ3554098.1"/>
    </source>
</evidence>
<reference evidence="2 3" key="1">
    <citation type="submission" date="2024-03" db="EMBL/GenBank/DDBJ databases">
        <title>Draft genome sequence of Pseudonocardia nematodicida JCM 31783.</title>
        <authorList>
            <person name="Butdee W."/>
            <person name="Duangmal K."/>
        </authorList>
    </citation>
    <scope>NUCLEOTIDE SEQUENCE [LARGE SCALE GENOMIC DNA]</scope>
    <source>
        <strain evidence="2 3">JCM 31783</strain>
    </source>
</reference>
<evidence type="ECO:0000313" key="3">
    <source>
        <dbReference type="Proteomes" id="UP001494902"/>
    </source>
</evidence>
<dbReference type="InterPro" id="IPR037069">
    <property type="entry name" value="AcylCoA_DH/ox_N_sf"/>
</dbReference>
<keyword evidence="2" id="KW-0560">Oxidoreductase</keyword>
<comment type="caution">
    <text evidence="2">The sequence shown here is derived from an EMBL/GenBank/DDBJ whole genome shotgun (WGS) entry which is preliminary data.</text>
</comment>
<evidence type="ECO:0000259" key="1">
    <source>
        <dbReference type="Pfam" id="PF02771"/>
    </source>
</evidence>
<dbReference type="InterPro" id="IPR013786">
    <property type="entry name" value="AcylCoA_DH/ox_N"/>
</dbReference>
<dbReference type="Gene3D" id="2.40.110.10">
    <property type="entry name" value="Butyryl-CoA Dehydrogenase, subunit A, domain 2"/>
    <property type="match status" value="1"/>
</dbReference>
<dbReference type="PANTHER" id="PTHR43884">
    <property type="entry name" value="ACYL-COA DEHYDROGENASE"/>
    <property type="match status" value="1"/>
</dbReference>
<dbReference type="GO" id="GO:0016491">
    <property type="term" value="F:oxidoreductase activity"/>
    <property type="evidence" value="ECO:0007669"/>
    <property type="project" value="UniProtKB-KW"/>
</dbReference>